<keyword evidence="1" id="KW-0285">Flavoprotein</keyword>
<evidence type="ECO:0000313" key="7">
    <source>
        <dbReference type="Proteomes" id="UP000192359"/>
    </source>
</evidence>
<feature type="domain" description="NADPH-dependent FMN reductase-like" evidence="5">
    <location>
        <begin position="12"/>
        <end position="153"/>
    </location>
</feature>
<evidence type="ECO:0000259" key="5">
    <source>
        <dbReference type="Pfam" id="PF03358"/>
    </source>
</evidence>
<dbReference type="InterPro" id="IPR051814">
    <property type="entry name" value="NAD(P)H-dep_FMN_reductase"/>
</dbReference>
<name>A0A1Y1RRL4_9MICC</name>
<dbReference type="PANTHER" id="PTHR43408">
    <property type="entry name" value="FMN REDUCTASE (NADPH)"/>
    <property type="match status" value="1"/>
</dbReference>
<keyword evidence="3" id="KW-0560">Oxidoreductase</keyword>
<feature type="compositionally biased region" description="Low complexity" evidence="4">
    <location>
        <begin position="194"/>
        <end position="206"/>
    </location>
</feature>
<sequence>MSNPTIAVVTAGMGEPSTTNLLGENLAQATETALSQAGLQATTFTPIALRALAKDITNHYLTGFPLGGLATALDQVREADALIVVSPVFKASYSGLFKSFWDLVEDGSLAGKPVLIAATGGTARHSLMLETAMRPLFSYLKANVAPSGVFAATDDFGTDSTLSSRVTKAADEFAQLVLWRIGAATQGRQNLQSPAPLATAGGAALTKSPSHSAQDVNAGSFFGILDEKRGGSTSQTQYKAPGLEALSVTPFEELLQRNGQ</sequence>
<organism evidence="6 7">
    <name type="scientific">Rothia nasimurium</name>
    <dbReference type="NCBI Taxonomy" id="85336"/>
    <lineage>
        <taxon>Bacteria</taxon>
        <taxon>Bacillati</taxon>
        <taxon>Actinomycetota</taxon>
        <taxon>Actinomycetes</taxon>
        <taxon>Micrococcales</taxon>
        <taxon>Micrococcaceae</taxon>
        <taxon>Rothia</taxon>
    </lineage>
</organism>
<evidence type="ECO:0000256" key="1">
    <source>
        <dbReference type="ARBA" id="ARBA00022630"/>
    </source>
</evidence>
<evidence type="ECO:0000313" key="6">
    <source>
        <dbReference type="EMBL" id="ORC22610.1"/>
    </source>
</evidence>
<protein>
    <recommendedName>
        <fullName evidence="5">NADPH-dependent FMN reductase-like domain-containing protein</fullName>
    </recommendedName>
</protein>
<keyword evidence="7" id="KW-1185">Reference proteome</keyword>
<evidence type="ECO:0000256" key="2">
    <source>
        <dbReference type="ARBA" id="ARBA00022643"/>
    </source>
</evidence>
<dbReference type="InterPro" id="IPR005025">
    <property type="entry name" value="FMN_Rdtase-like_dom"/>
</dbReference>
<proteinExistence type="predicted"/>
<reference evidence="6 7" key="1">
    <citation type="submission" date="2016-05" db="EMBL/GenBank/DDBJ databases">
        <title>Draft genome sequence of a porcine commensal Rothia nasimurium.</title>
        <authorList>
            <person name="Gaiser R.A."/>
            <person name="Van Baarlen P."/>
            <person name="Wells J.M."/>
        </authorList>
    </citation>
    <scope>NUCLEOTIDE SEQUENCE [LARGE SCALE GENOMIC DNA]</scope>
    <source>
        <strain evidence="6 7">PT-32</strain>
    </source>
</reference>
<dbReference type="NCBIfam" id="TIGR04037">
    <property type="entry name" value="LLM_duo_CE1759"/>
    <property type="match status" value="1"/>
</dbReference>
<dbReference type="Proteomes" id="UP000192359">
    <property type="component" value="Unassembled WGS sequence"/>
</dbReference>
<feature type="region of interest" description="Disordered" evidence="4">
    <location>
        <begin position="192"/>
        <end position="213"/>
    </location>
</feature>
<evidence type="ECO:0000256" key="4">
    <source>
        <dbReference type="SAM" id="MobiDB-lite"/>
    </source>
</evidence>
<dbReference type="PANTHER" id="PTHR43408:SF2">
    <property type="entry name" value="FMN REDUCTASE (NADPH)"/>
    <property type="match status" value="1"/>
</dbReference>
<dbReference type="Gene3D" id="3.40.50.360">
    <property type="match status" value="1"/>
</dbReference>
<dbReference type="EMBL" id="LXWF01000008">
    <property type="protein sequence ID" value="ORC22610.1"/>
    <property type="molecule type" value="Genomic_DNA"/>
</dbReference>
<accession>A0A1Y1RRL4</accession>
<dbReference type="GO" id="GO:0016491">
    <property type="term" value="F:oxidoreductase activity"/>
    <property type="evidence" value="ECO:0007669"/>
    <property type="project" value="UniProtKB-KW"/>
</dbReference>
<evidence type="ECO:0000256" key="3">
    <source>
        <dbReference type="ARBA" id="ARBA00023002"/>
    </source>
</evidence>
<dbReference type="Pfam" id="PF03358">
    <property type="entry name" value="FMN_red"/>
    <property type="match status" value="1"/>
</dbReference>
<keyword evidence="2" id="KW-0288">FMN</keyword>
<dbReference type="SUPFAM" id="SSF52218">
    <property type="entry name" value="Flavoproteins"/>
    <property type="match status" value="1"/>
</dbReference>
<gene>
    <name evidence="6" type="ORF">A7979_10655</name>
</gene>
<dbReference type="InterPro" id="IPR023932">
    <property type="entry name" value="CE1759_FMN_reduct"/>
</dbReference>
<dbReference type="InterPro" id="IPR029039">
    <property type="entry name" value="Flavoprotein-like_sf"/>
</dbReference>
<dbReference type="OrthoDB" id="1643408at2"/>
<dbReference type="RefSeq" id="WP_083090930.1">
    <property type="nucleotide sequence ID" value="NZ_LXWF01000008.1"/>
</dbReference>
<dbReference type="AlphaFoldDB" id="A0A1Y1RRL4"/>
<comment type="caution">
    <text evidence="6">The sequence shown here is derived from an EMBL/GenBank/DDBJ whole genome shotgun (WGS) entry which is preliminary data.</text>
</comment>